<reference evidence="2 3" key="1">
    <citation type="submission" date="2024-02" db="EMBL/GenBank/DDBJ databases">
        <authorList>
            <person name="Chen Y."/>
            <person name="Shah S."/>
            <person name="Dougan E. K."/>
            <person name="Thang M."/>
            <person name="Chan C."/>
        </authorList>
    </citation>
    <scope>NUCLEOTIDE SEQUENCE [LARGE SCALE GENOMIC DNA]</scope>
</reference>
<dbReference type="EMBL" id="CAXAMM010043129">
    <property type="protein sequence ID" value="CAK9108645.1"/>
    <property type="molecule type" value="Genomic_DNA"/>
</dbReference>
<feature type="region of interest" description="Disordered" evidence="1">
    <location>
        <begin position="202"/>
        <end position="235"/>
    </location>
</feature>
<evidence type="ECO:0000256" key="1">
    <source>
        <dbReference type="SAM" id="MobiDB-lite"/>
    </source>
</evidence>
<gene>
    <name evidence="2" type="ORF">SCF082_LOCUS50535</name>
</gene>
<accession>A0ABP0S8N6</accession>
<feature type="compositionally biased region" description="Acidic residues" evidence="1">
    <location>
        <begin position="208"/>
        <end position="218"/>
    </location>
</feature>
<protein>
    <submittedName>
        <fullName evidence="2">Uncharacterized protein</fullName>
    </submittedName>
</protein>
<comment type="caution">
    <text evidence="2">The sequence shown here is derived from an EMBL/GenBank/DDBJ whole genome shotgun (WGS) entry which is preliminary data.</text>
</comment>
<keyword evidence="3" id="KW-1185">Reference proteome</keyword>
<organism evidence="2 3">
    <name type="scientific">Durusdinium trenchii</name>
    <dbReference type="NCBI Taxonomy" id="1381693"/>
    <lineage>
        <taxon>Eukaryota</taxon>
        <taxon>Sar</taxon>
        <taxon>Alveolata</taxon>
        <taxon>Dinophyceae</taxon>
        <taxon>Suessiales</taxon>
        <taxon>Symbiodiniaceae</taxon>
        <taxon>Durusdinium</taxon>
    </lineage>
</organism>
<evidence type="ECO:0000313" key="3">
    <source>
        <dbReference type="Proteomes" id="UP001642464"/>
    </source>
</evidence>
<dbReference type="Proteomes" id="UP001642464">
    <property type="component" value="Unassembled WGS sequence"/>
</dbReference>
<sequence>MLNAVNIEAKQALALNQSITRESSLSQVLQIVFDSLKDAIPQSWVALAADVSEMLVVRLGFVPEAEKLFLSRKDLLERFISLRPQYALTMLRDLGKLNKTTFGPSVNLLVSSLQVDITNSMKLAASKGKTDATAAAAAAAADQAASACAIPKPHKVALLIPGFDALQSPETWSRNWASLLNSKTQEGAYSFLKTFVKNAGSSAHLPEEDNDAEDEDLADGGGEATAAKSAKRKAKNQVPSSMTLSKLGLCGMALVEESADYKSLFSTGVGQLEAGHVSALDIKLLEKQMELLLWDRGSGIGRWGLLGKLDSSAERIKWNFGDADEESKAFSSGNAQQVAKVAKKVQSQRLMLQVKDLKNNEALQRSLEFPFLGSVSTVRTAHSIPLCKVFDVPFFMNAPPNPSPTSPVVIPAWLVGTTNKKDKATLVENQVVCQLATRRCILLTPNNLAVTTAIAESDDELPMVKYIPTKKERSIQAFEETCSGADTPFEFGFPAALTERRTAMEGAGLATSLPTLTKEQKKLEKEKKKALTNAKHLLH</sequence>
<evidence type="ECO:0000313" key="2">
    <source>
        <dbReference type="EMBL" id="CAK9108645.1"/>
    </source>
</evidence>
<proteinExistence type="predicted"/>
<name>A0ABP0S8N6_9DINO</name>